<dbReference type="GO" id="GO:0005737">
    <property type="term" value="C:cytoplasm"/>
    <property type="evidence" value="ECO:0007669"/>
    <property type="project" value="UniProtKB-SubCell"/>
</dbReference>
<evidence type="ECO:0000256" key="2">
    <source>
        <dbReference type="ARBA" id="ARBA00022490"/>
    </source>
</evidence>
<dbReference type="AlphaFoldDB" id="A0A4R1QRI9"/>
<dbReference type="STRING" id="1469948.GCA_000732725_01137"/>
<dbReference type="OrthoDB" id="9809047at2"/>
<dbReference type="InterPro" id="IPR050399">
    <property type="entry name" value="HPr"/>
</dbReference>
<dbReference type="InterPro" id="IPR000032">
    <property type="entry name" value="HPr-like"/>
</dbReference>
<keyword evidence="6" id="KW-1185">Reference proteome</keyword>
<organism evidence="5 6">
    <name type="scientific">Kineothrix alysoides</name>
    <dbReference type="NCBI Taxonomy" id="1469948"/>
    <lineage>
        <taxon>Bacteria</taxon>
        <taxon>Bacillati</taxon>
        <taxon>Bacillota</taxon>
        <taxon>Clostridia</taxon>
        <taxon>Lachnospirales</taxon>
        <taxon>Lachnospiraceae</taxon>
        <taxon>Kineothrix</taxon>
    </lineage>
</organism>
<keyword evidence="2" id="KW-0963">Cytoplasm</keyword>
<evidence type="ECO:0000256" key="1">
    <source>
        <dbReference type="ARBA" id="ARBA00004496"/>
    </source>
</evidence>
<dbReference type="RefSeq" id="WP_031389863.1">
    <property type="nucleotide sequence ID" value="NZ_JPNB01000001.1"/>
</dbReference>
<dbReference type="NCBIfam" id="TIGR01003">
    <property type="entry name" value="PTS_HPr_family"/>
    <property type="match status" value="1"/>
</dbReference>
<comment type="subcellular location">
    <subcellularLocation>
        <location evidence="1">Cytoplasm</location>
    </subcellularLocation>
</comment>
<accession>A0A4R1QRI9</accession>
<dbReference type="PANTHER" id="PTHR33705:SF2">
    <property type="entry name" value="PHOSPHOCARRIER PROTEIN NPR"/>
    <property type="match status" value="1"/>
</dbReference>
<dbReference type="InterPro" id="IPR035895">
    <property type="entry name" value="HPr-like_sf"/>
</dbReference>
<dbReference type="CDD" id="cd00367">
    <property type="entry name" value="PTS-HPr_like"/>
    <property type="match status" value="1"/>
</dbReference>
<feature type="domain" description="HPr" evidence="4">
    <location>
        <begin position="1"/>
        <end position="85"/>
    </location>
</feature>
<dbReference type="GO" id="GO:0009401">
    <property type="term" value="P:phosphoenolpyruvate-dependent sugar phosphotransferase system"/>
    <property type="evidence" value="ECO:0007669"/>
    <property type="project" value="UniProtKB-KW"/>
</dbReference>
<dbReference type="PROSITE" id="PS51350">
    <property type="entry name" value="PTS_HPR_DOM"/>
    <property type="match status" value="1"/>
</dbReference>
<evidence type="ECO:0000313" key="5">
    <source>
        <dbReference type="EMBL" id="TCL55631.1"/>
    </source>
</evidence>
<dbReference type="EMBL" id="SLUO01000014">
    <property type="protein sequence ID" value="TCL55631.1"/>
    <property type="molecule type" value="Genomic_DNA"/>
</dbReference>
<comment type="caution">
    <text evidence="5">The sequence shown here is derived from an EMBL/GenBank/DDBJ whole genome shotgun (WGS) entry which is preliminary data.</text>
</comment>
<dbReference type="Pfam" id="PF00381">
    <property type="entry name" value="PTS-HPr"/>
    <property type="match status" value="1"/>
</dbReference>
<evidence type="ECO:0000256" key="3">
    <source>
        <dbReference type="ARBA" id="ARBA00022683"/>
    </source>
</evidence>
<dbReference type="PRINTS" id="PR00107">
    <property type="entry name" value="PHOSPHOCPHPR"/>
</dbReference>
<keyword evidence="3" id="KW-0598">Phosphotransferase system</keyword>
<gene>
    <name evidence="5" type="ORF">EDD76_11441</name>
</gene>
<sequence>MKEFKYTIKDELGIHARPAGLLVKLVTPFQSKITVDTGTKAADAKKIMALMGAGAKKGTVVTCRAEGPDEAEAVTALKKFFEENL</sequence>
<dbReference type="SUPFAM" id="SSF55594">
    <property type="entry name" value="HPr-like"/>
    <property type="match status" value="1"/>
</dbReference>
<protein>
    <submittedName>
        <fullName evidence="5">Phosphocarrier protein</fullName>
    </submittedName>
</protein>
<dbReference type="Gene3D" id="3.30.1340.10">
    <property type="entry name" value="HPr-like"/>
    <property type="match status" value="1"/>
</dbReference>
<evidence type="ECO:0000259" key="4">
    <source>
        <dbReference type="PROSITE" id="PS51350"/>
    </source>
</evidence>
<evidence type="ECO:0000313" key="6">
    <source>
        <dbReference type="Proteomes" id="UP000295718"/>
    </source>
</evidence>
<dbReference type="Proteomes" id="UP000295718">
    <property type="component" value="Unassembled WGS sequence"/>
</dbReference>
<name>A0A4R1QRI9_9FIRM</name>
<reference evidence="5 6" key="1">
    <citation type="submission" date="2019-03" db="EMBL/GenBank/DDBJ databases">
        <title>Genomic Encyclopedia of Type Strains, Phase IV (KMG-IV): sequencing the most valuable type-strain genomes for metagenomic binning, comparative biology and taxonomic classification.</title>
        <authorList>
            <person name="Goeker M."/>
        </authorList>
    </citation>
    <scope>NUCLEOTIDE SEQUENCE [LARGE SCALE GENOMIC DNA]</scope>
    <source>
        <strain evidence="5 6">DSM 100556</strain>
    </source>
</reference>
<proteinExistence type="predicted"/>
<dbReference type="PANTHER" id="PTHR33705">
    <property type="entry name" value="PHOSPHOCARRIER PROTEIN HPR"/>
    <property type="match status" value="1"/>
</dbReference>